<name>A0A645F844_9ZZZZ</name>
<feature type="region of interest" description="Disordered" evidence="1">
    <location>
        <begin position="76"/>
        <end position="116"/>
    </location>
</feature>
<feature type="compositionally biased region" description="Basic and acidic residues" evidence="1">
    <location>
        <begin position="168"/>
        <end position="193"/>
    </location>
</feature>
<evidence type="ECO:0000313" key="2">
    <source>
        <dbReference type="EMBL" id="MPN10070.1"/>
    </source>
</evidence>
<dbReference type="EMBL" id="VSSQ01056209">
    <property type="protein sequence ID" value="MPN10070.1"/>
    <property type="molecule type" value="Genomic_DNA"/>
</dbReference>
<organism evidence="2">
    <name type="scientific">bioreactor metagenome</name>
    <dbReference type="NCBI Taxonomy" id="1076179"/>
    <lineage>
        <taxon>unclassified sequences</taxon>
        <taxon>metagenomes</taxon>
        <taxon>ecological metagenomes</taxon>
    </lineage>
</organism>
<protein>
    <submittedName>
        <fullName evidence="2">Uncharacterized protein</fullName>
    </submittedName>
</protein>
<gene>
    <name evidence="2" type="ORF">SDC9_157363</name>
</gene>
<feature type="compositionally biased region" description="Basic and acidic residues" evidence="1">
    <location>
        <begin position="143"/>
        <end position="160"/>
    </location>
</feature>
<evidence type="ECO:0000256" key="1">
    <source>
        <dbReference type="SAM" id="MobiDB-lite"/>
    </source>
</evidence>
<comment type="caution">
    <text evidence="2">The sequence shown here is derived from an EMBL/GenBank/DDBJ whole genome shotgun (WGS) entry which is preliminary data.</text>
</comment>
<feature type="compositionally biased region" description="Basic and acidic residues" evidence="1">
    <location>
        <begin position="76"/>
        <end position="94"/>
    </location>
</feature>
<feature type="region of interest" description="Disordered" evidence="1">
    <location>
        <begin position="133"/>
        <end position="207"/>
    </location>
</feature>
<feature type="compositionally biased region" description="Basic and acidic residues" evidence="1">
    <location>
        <begin position="102"/>
        <end position="116"/>
    </location>
</feature>
<proteinExistence type="predicted"/>
<dbReference type="AlphaFoldDB" id="A0A645F844"/>
<sequence>MSDAEVVAQQVLGGEHRIGRAGDDVSGGDVHAGCQLPDMQIVHLQHSGDVFEGDLDLSRFDARGSALREHAQYLKTEHHGSHRDECGDTQRDDGIPPGAAGDRNKHGGRDDTDRTKGVSEHLQVGALNVQALGRSPAQQQHADNVDDKSEDADGQHDSGGRLDSAAEAADRFDRDEDRHPEHDEHGKAGREDLNPVVAEGAASALVTQRRQMQRQKCGAQCRHVGGHVARIAEQCQRA</sequence>
<reference evidence="2" key="1">
    <citation type="submission" date="2019-08" db="EMBL/GenBank/DDBJ databases">
        <authorList>
            <person name="Kucharzyk K."/>
            <person name="Murdoch R.W."/>
            <person name="Higgins S."/>
            <person name="Loffler F."/>
        </authorList>
    </citation>
    <scope>NUCLEOTIDE SEQUENCE</scope>
</reference>
<accession>A0A645F844</accession>